<evidence type="ECO:0000256" key="12">
    <source>
        <dbReference type="ARBA" id="ARBA00023242"/>
    </source>
</evidence>
<keyword evidence="12" id="KW-0539">Nucleus</keyword>
<dbReference type="GO" id="GO:0005634">
    <property type="term" value="C:nucleus"/>
    <property type="evidence" value="ECO:0007669"/>
    <property type="project" value="UniProtKB-SubCell"/>
</dbReference>
<sequence>QQQEGAEDSDSADPPMVFLCAGCRRPVGDTLSWVSSDEEAGCILLRRVAASVSVDPERKLSKLPSERGCIVQTLFCSGCLRTLGNIYTSTPKHLDYKRNLFCFSIDSVE</sequence>
<evidence type="ECO:0000256" key="11">
    <source>
        <dbReference type="ARBA" id="ARBA00022843"/>
    </source>
</evidence>
<dbReference type="AlphaFoldDB" id="A0A7K8YLX6"/>
<dbReference type="InterPro" id="IPR034752">
    <property type="entry name" value="Mis18"/>
</dbReference>
<evidence type="ECO:0000256" key="3">
    <source>
        <dbReference type="ARBA" id="ARBA00004584"/>
    </source>
</evidence>
<evidence type="ECO:0000256" key="1">
    <source>
        <dbReference type="ARBA" id="ARBA00003694"/>
    </source>
</evidence>
<accession>A0A7K8YLX6</accession>
<evidence type="ECO:0000313" key="18">
    <source>
        <dbReference type="EMBL" id="NXG03717.1"/>
    </source>
</evidence>
<proteinExistence type="inferred from homology"/>
<dbReference type="Proteomes" id="UP000558958">
    <property type="component" value="Unassembled WGS sequence"/>
</dbReference>
<dbReference type="GO" id="GO:0000775">
    <property type="term" value="C:chromosome, centromeric region"/>
    <property type="evidence" value="ECO:0007669"/>
    <property type="project" value="UniProtKB-SubCell"/>
</dbReference>
<keyword evidence="10" id="KW-0862">Zinc</keyword>
<reference evidence="18 19" key="1">
    <citation type="submission" date="2019-09" db="EMBL/GenBank/DDBJ databases">
        <title>Bird 10,000 Genomes (B10K) Project - Family phase.</title>
        <authorList>
            <person name="Zhang G."/>
        </authorList>
    </citation>
    <scope>NUCLEOTIDE SEQUENCE [LARGE SCALE GENOMIC DNA]</scope>
    <source>
        <strain evidence="18">B10K-DU-001-06</strain>
        <tissue evidence="18">Muscle</tissue>
    </source>
</reference>
<dbReference type="GO" id="GO:0046872">
    <property type="term" value="F:metal ion binding"/>
    <property type="evidence" value="ECO:0007669"/>
    <property type="project" value="UniProtKB-KW"/>
</dbReference>
<evidence type="ECO:0000256" key="13">
    <source>
        <dbReference type="ARBA" id="ARBA00023306"/>
    </source>
</evidence>
<keyword evidence="7" id="KW-0132">Cell division</keyword>
<dbReference type="GO" id="GO:0000785">
    <property type="term" value="C:chromatin"/>
    <property type="evidence" value="ECO:0007669"/>
    <property type="project" value="TreeGrafter"/>
</dbReference>
<dbReference type="GO" id="GO:0007059">
    <property type="term" value="P:chromosome segregation"/>
    <property type="evidence" value="ECO:0007669"/>
    <property type="project" value="TreeGrafter"/>
</dbReference>
<evidence type="ECO:0000259" key="17">
    <source>
        <dbReference type="PROSITE" id="PS51793"/>
    </source>
</evidence>
<keyword evidence="13" id="KW-0131">Cell cycle</keyword>
<evidence type="ECO:0000256" key="6">
    <source>
        <dbReference type="ARBA" id="ARBA00022553"/>
    </source>
</evidence>
<evidence type="ECO:0000256" key="4">
    <source>
        <dbReference type="ARBA" id="ARBA00022454"/>
    </source>
</evidence>
<dbReference type="GO" id="GO:0034080">
    <property type="term" value="P:CENP-A containing chromatin assembly"/>
    <property type="evidence" value="ECO:0007669"/>
    <property type="project" value="TreeGrafter"/>
</dbReference>
<evidence type="ECO:0000256" key="9">
    <source>
        <dbReference type="ARBA" id="ARBA00022776"/>
    </source>
</evidence>
<dbReference type="GO" id="GO:0051301">
    <property type="term" value="P:cell division"/>
    <property type="evidence" value="ECO:0007669"/>
    <property type="project" value="UniProtKB-KW"/>
</dbReference>
<dbReference type="Pfam" id="PF03226">
    <property type="entry name" value="Yippee-Mis18"/>
    <property type="match status" value="1"/>
</dbReference>
<evidence type="ECO:0000256" key="15">
    <source>
        <dbReference type="ARBA" id="ARBA00046705"/>
    </source>
</evidence>
<evidence type="ECO:0000256" key="14">
    <source>
        <dbReference type="ARBA" id="ARBA00023328"/>
    </source>
</evidence>
<keyword evidence="9" id="KW-0498">Mitosis</keyword>
<evidence type="ECO:0000256" key="5">
    <source>
        <dbReference type="ARBA" id="ARBA00022499"/>
    </source>
</evidence>
<keyword evidence="5" id="KW-1017">Isopeptide bond</keyword>
<evidence type="ECO:0000256" key="2">
    <source>
        <dbReference type="ARBA" id="ARBA00004123"/>
    </source>
</evidence>
<dbReference type="InterPro" id="IPR004910">
    <property type="entry name" value="Yippee/Mis18/Cereblon"/>
</dbReference>
<comment type="similarity">
    <text evidence="16">Belongs to the yippee family.</text>
</comment>
<evidence type="ECO:0000256" key="10">
    <source>
        <dbReference type="ARBA" id="ARBA00022833"/>
    </source>
</evidence>
<keyword evidence="14" id="KW-0137">Centromere</keyword>
<name>A0A7K8YLX6_9PASS</name>
<protein>
    <recommendedName>
        <fullName evidence="16">Protein yippee-like</fullName>
    </recommendedName>
</protein>
<dbReference type="PANTHER" id="PTHR16431:SF2">
    <property type="entry name" value="PROTEIN MIS18-ALPHA"/>
    <property type="match status" value="1"/>
</dbReference>
<dbReference type="PANTHER" id="PTHR16431">
    <property type="entry name" value="NEUROGENIC PROTEIN MASTERMIND"/>
    <property type="match status" value="1"/>
</dbReference>
<evidence type="ECO:0000313" key="19">
    <source>
        <dbReference type="Proteomes" id="UP000558958"/>
    </source>
</evidence>
<keyword evidence="19" id="KW-1185">Reference proteome</keyword>
<comment type="subunit">
    <text evidence="15">Homodimer, and heterodimer with OIP5/MIS18B. Identified in a complex containing MIS18A, OIP5/MIS18B, MIS18BP1, RBBP7 and RBBP4.</text>
</comment>
<keyword evidence="6" id="KW-0597">Phosphoprotein</keyword>
<feature type="non-terminal residue" evidence="18">
    <location>
        <position position="1"/>
    </location>
</feature>
<keyword evidence="8" id="KW-0479">Metal-binding</keyword>
<dbReference type="PROSITE" id="PS51793">
    <property type="entry name" value="MIS18"/>
    <property type="match status" value="1"/>
</dbReference>
<feature type="non-terminal residue" evidence="18">
    <location>
        <position position="109"/>
    </location>
</feature>
<keyword evidence="11" id="KW-0832">Ubl conjugation</keyword>
<dbReference type="EMBL" id="VWZD01004829">
    <property type="protein sequence ID" value="NXG03717.1"/>
    <property type="molecule type" value="Genomic_DNA"/>
</dbReference>
<keyword evidence="4" id="KW-0158">Chromosome</keyword>
<gene>
    <name evidence="18" type="primary">Mis18a</name>
    <name evidence="18" type="ORF">SAKLUC_R05519</name>
</gene>
<evidence type="ECO:0000256" key="8">
    <source>
        <dbReference type="ARBA" id="ARBA00022723"/>
    </source>
</evidence>
<evidence type="ECO:0000256" key="16">
    <source>
        <dbReference type="RuleBase" id="RU110713"/>
    </source>
</evidence>
<comment type="subcellular location">
    <subcellularLocation>
        <location evidence="3">Chromosome</location>
        <location evidence="3">Centromere</location>
    </subcellularLocation>
    <subcellularLocation>
        <location evidence="2">Nucleus</location>
    </subcellularLocation>
</comment>
<feature type="domain" description="Mis18" evidence="17">
    <location>
        <begin position="15"/>
        <end position="109"/>
    </location>
</feature>
<organism evidence="18 19">
    <name type="scientific">Sakesphorus luctuosus</name>
    <dbReference type="NCBI Taxonomy" id="419690"/>
    <lineage>
        <taxon>Eukaryota</taxon>
        <taxon>Metazoa</taxon>
        <taxon>Chordata</taxon>
        <taxon>Craniata</taxon>
        <taxon>Vertebrata</taxon>
        <taxon>Euteleostomi</taxon>
        <taxon>Archelosauria</taxon>
        <taxon>Archosauria</taxon>
        <taxon>Dinosauria</taxon>
        <taxon>Saurischia</taxon>
        <taxon>Theropoda</taxon>
        <taxon>Coelurosauria</taxon>
        <taxon>Aves</taxon>
        <taxon>Neognathae</taxon>
        <taxon>Neoaves</taxon>
        <taxon>Telluraves</taxon>
        <taxon>Australaves</taxon>
        <taxon>Passeriformes</taxon>
        <taxon>Thamnophilidae</taxon>
        <taxon>Sakesphorus</taxon>
    </lineage>
</organism>
<comment type="function">
    <text evidence="1">Required for recruitment of CENPA to centromeres and normal chromosome segregation during mitosis.</text>
</comment>
<comment type="caution">
    <text evidence="18">The sequence shown here is derived from an EMBL/GenBank/DDBJ whole genome shotgun (WGS) entry which is preliminary data.</text>
</comment>
<evidence type="ECO:0000256" key="7">
    <source>
        <dbReference type="ARBA" id="ARBA00022618"/>
    </source>
</evidence>